<organism evidence="3 4">
    <name type="scientific">Spinacia oleracea</name>
    <name type="common">Spinach</name>
    <dbReference type="NCBI Taxonomy" id="3562"/>
    <lineage>
        <taxon>Eukaryota</taxon>
        <taxon>Viridiplantae</taxon>
        <taxon>Streptophyta</taxon>
        <taxon>Embryophyta</taxon>
        <taxon>Tracheophyta</taxon>
        <taxon>Spermatophyta</taxon>
        <taxon>Magnoliopsida</taxon>
        <taxon>eudicotyledons</taxon>
        <taxon>Gunneridae</taxon>
        <taxon>Pentapetalae</taxon>
        <taxon>Caryophyllales</taxon>
        <taxon>Chenopodiaceae</taxon>
        <taxon>Chenopodioideae</taxon>
        <taxon>Anserineae</taxon>
        <taxon>Spinacia</taxon>
    </lineage>
</organism>
<evidence type="ECO:0000256" key="1">
    <source>
        <dbReference type="SAM" id="Coils"/>
    </source>
</evidence>
<gene>
    <name evidence="4" type="primary">LOC130469429</name>
</gene>
<evidence type="ECO:0000313" key="3">
    <source>
        <dbReference type="Proteomes" id="UP000813463"/>
    </source>
</evidence>
<accession>A0ABM3RGH8</accession>
<keyword evidence="1" id="KW-0175">Coiled coil</keyword>
<reference evidence="3" key="1">
    <citation type="journal article" date="2021" name="Nat. Commun.">
        <title>Genomic analyses provide insights into spinach domestication and the genetic basis of agronomic traits.</title>
        <authorList>
            <person name="Cai X."/>
            <person name="Sun X."/>
            <person name="Xu C."/>
            <person name="Sun H."/>
            <person name="Wang X."/>
            <person name="Ge C."/>
            <person name="Zhang Z."/>
            <person name="Wang Q."/>
            <person name="Fei Z."/>
            <person name="Jiao C."/>
            <person name="Wang Q."/>
        </authorList>
    </citation>
    <scope>NUCLEOTIDE SEQUENCE [LARGE SCALE GENOMIC DNA]</scope>
    <source>
        <strain evidence="3">cv. Varoflay</strain>
    </source>
</reference>
<dbReference type="GeneID" id="130469429"/>
<protein>
    <recommendedName>
        <fullName evidence="5">BZIP domain-containing protein</fullName>
    </recommendedName>
</protein>
<proteinExistence type="predicted"/>
<dbReference type="Proteomes" id="UP000813463">
    <property type="component" value="Chromosome 3"/>
</dbReference>
<feature type="region of interest" description="Disordered" evidence="2">
    <location>
        <begin position="1"/>
        <end position="28"/>
    </location>
</feature>
<dbReference type="RefSeq" id="XP_056694717.1">
    <property type="nucleotide sequence ID" value="XM_056838739.1"/>
</dbReference>
<reference evidence="4" key="2">
    <citation type="submission" date="2025-08" db="UniProtKB">
        <authorList>
            <consortium name="RefSeq"/>
        </authorList>
    </citation>
    <scope>IDENTIFICATION</scope>
    <source>
        <tissue evidence="4">Leaf</tissue>
    </source>
</reference>
<name>A0ABM3RGH8_SPIOL</name>
<evidence type="ECO:0000256" key="2">
    <source>
        <dbReference type="SAM" id="MobiDB-lite"/>
    </source>
</evidence>
<evidence type="ECO:0008006" key="5">
    <source>
        <dbReference type="Google" id="ProtNLM"/>
    </source>
</evidence>
<sequence length="151" mass="16809">METLRTVDPSKSEQELENAAFEDTMHGGKIPERPVGYGLGVRKSDVYGVHGVLRKKGYGKVRERTVVMESVKEEVSALSKKNEKLEKENEKLQAQVKENNFLLTTFIGQFSQFVGQVRTGTASTEALSLAQQVLGMAHQRVVQRDKGATKE</sequence>
<feature type="coiled-coil region" evidence="1">
    <location>
        <begin position="68"/>
        <end position="102"/>
    </location>
</feature>
<keyword evidence="3" id="KW-1185">Reference proteome</keyword>
<evidence type="ECO:0000313" key="4">
    <source>
        <dbReference type="RefSeq" id="XP_056694717.1"/>
    </source>
</evidence>